<name>A0ABY2UNG2_9GAMM</name>
<gene>
    <name evidence="2" type="ORF">FDY93_04235</name>
</gene>
<accession>A0ABY2UNG2</accession>
<feature type="compositionally biased region" description="Polar residues" evidence="1">
    <location>
        <begin position="10"/>
        <end position="23"/>
    </location>
</feature>
<evidence type="ECO:0000313" key="2">
    <source>
        <dbReference type="EMBL" id="TLM79311.1"/>
    </source>
</evidence>
<feature type="region of interest" description="Disordered" evidence="1">
    <location>
        <begin position="1"/>
        <end position="54"/>
    </location>
</feature>
<keyword evidence="3" id="KW-1185">Reference proteome</keyword>
<reference evidence="2 3" key="1">
    <citation type="submission" date="2019-05" db="EMBL/GenBank/DDBJ databases">
        <title>Microbulbifer harenosus sp. nov., an alginate-degrading bacterium isolated from coastal sand.</title>
        <authorList>
            <person name="Huang H."/>
            <person name="Mo K."/>
            <person name="Bao S."/>
        </authorList>
    </citation>
    <scope>NUCLEOTIDE SEQUENCE [LARGE SCALE GENOMIC DNA]</scope>
    <source>
        <strain evidence="2 3">HB161719</strain>
    </source>
</reference>
<sequence length="160" mass="17736">MLCAEKTFENGAQASEKTEQQLQPEMPENEDAGNQQGGAGKRDDGFRGDAAFKDRHKFSGVWRKPELQQQIGETEEGAAQQPEYECRLDLWVKVGRRYSGGIGKTADRFQKLIQRVVLAGDTLRLEPGIRSKNVLSPAVAREAYQTIPGCTKGNRLLTGQ</sequence>
<feature type="compositionally biased region" description="Basic and acidic residues" evidence="1">
    <location>
        <begin position="40"/>
        <end position="53"/>
    </location>
</feature>
<protein>
    <submittedName>
        <fullName evidence="2">Uncharacterized protein</fullName>
    </submittedName>
</protein>
<evidence type="ECO:0000256" key="1">
    <source>
        <dbReference type="SAM" id="MobiDB-lite"/>
    </source>
</evidence>
<evidence type="ECO:0000313" key="3">
    <source>
        <dbReference type="Proteomes" id="UP000306791"/>
    </source>
</evidence>
<comment type="caution">
    <text evidence="2">The sequence shown here is derived from an EMBL/GenBank/DDBJ whole genome shotgun (WGS) entry which is preliminary data.</text>
</comment>
<dbReference type="Proteomes" id="UP000306791">
    <property type="component" value="Unassembled WGS sequence"/>
</dbReference>
<proteinExistence type="predicted"/>
<organism evidence="2 3">
    <name type="scientific">Microbulbifer harenosus</name>
    <dbReference type="NCBI Taxonomy" id="2576840"/>
    <lineage>
        <taxon>Bacteria</taxon>
        <taxon>Pseudomonadati</taxon>
        <taxon>Pseudomonadota</taxon>
        <taxon>Gammaproteobacteria</taxon>
        <taxon>Cellvibrionales</taxon>
        <taxon>Microbulbiferaceae</taxon>
        <taxon>Microbulbifer</taxon>
    </lineage>
</organism>
<dbReference type="EMBL" id="VANI01000004">
    <property type="protein sequence ID" value="TLM79311.1"/>
    <property type="molecule type" value="Genomic_DNA"/>
</dbReference>
<dbReference type="RefSeq" id="WP_138234482.1">
    <property type="nucleotide sequence ID" value="NZ_CP185860.1"/>
</dbReference>